<protein>
    <recommendedName>
        <fullName evidence="3">F-box domain-containing protein</fullName>
    </recommendedName>
</protein>
<accession>A0AAD7F4V8</accession>
<evidence type="ECO:0000313" key="1">
    <source>
        <dbReference type="EMBL" id="KAJ7368724.1"/>
    </source>
</evidence>
<comment type="caution">
    <text evidence="1">The sequence shown here is derived from an EMBL/GenBank/DDBJ whole genome shotgun (WGS) entry which is preliminary data.</text>
</comment>
<organism evidence="1 2">
    <name type="scientific">Mycena albidolilacea</name>
    <dbReference type="NCBI Taxonomy" id="1033008"/>
    <lineage>
        <taxon>Eukaryota</taxon>
        <taxon>Fungi</taxon>
        <taxon>Dikarya</taxon>
        <taxon>Basidiomycota</taxon>
        <taxon>Agaricomycotina</taxon>
        <taxon>Agaricomycetes</taxon>
        <taxon>Agaricomycetidae</taxon>
        <taxon>Agaricales</taxon>
        <taxon>Marasmiineae</taxon>
        <taxon>Mycenaceae</taxon>
        <taxon>Mycena</taxon>
    </lineage>
</organism>
<dbReference type="Gene3D" id="1.20.1280.50">
    <property type="match status" value="1"/>
</dbReference>
<evidence type="ECO:0000313" key="2">
    <source>
        <dbReference type="Proteomes" id="UP001218218"/>
    </source>
</evidence>
<dbReference type="AlphaFoldDB" id="A0AAD7F4V8"/>
<dbReference type="Proteomes" id="UP001218218">
    <property type="component" value="Unassembled WGS sequence"/>
</dbReference>
<gene>
    <name evidence="1" type="ORF">DFH08DRAFT_947629</name>
</gene>
<sequence length="191" mass="21762">MRTGKYIGQDLELSATVSHQAPIRLPSTKPADPITYPILTLPFELTSEIFTHCLPAERFIDVVNPGEAPLLLTRVCQTWRQIAISTPALWAIYDVEDPRSLPCFTEIAQTWFERARECALTVSIRGNLPMNDTLGYFMDTFRRHSLEIRSLELQMDLQDFVEMNSDSLELVEFPMLQKLSITIDEISEVGV</sequence>
<proteinExistence type="predicted"/>
<reference evidence="1" key="1">
    <citation type="submission" date="2023-03" db="EMBL/GenBank/DDBJ databases">
        <title>Massive genome expansion in bonnet fungi (Mycena s.s.) driven by repeated elements and novel gene families across ecological guilds.</title>
        <authorList>
            <consortium name="Lawrence Berkeley National Laboratory"/>
            <person name="Harder C.B."/>
            <person name="Miyauchi S."/>
            <person name="Viragh M."/>
            <person name="Kuo A."/>
            <person name="Thoen E."/>
            <person name="Andreopoulos B."/>
            <person name="Lu D."/>
            <person name="Skrede I."/>
            <person name="Drula E."/>
            <person name="Henrissat B."/>
            <person name="Morin E."/>
            <person name="Kohler A."/>
            <person name="Barry K."/>
            <person name="LaButti K."/>
            <person name="Morin E."/>
            <person name="Salamov A."/>
            <person name="Lipzen A."/>
            <person name="Mereny Z."/>
            <person name="Hegedus B."/>
            <person name="Baldrian P."/>
            <person name="Stursova M."/>
            <person name="Weitz H."/>
            <person name="Taylor A."/>
            <person name="Grigoriev I.V."/>
            <person name="Nagy L.G."/>
            <person name="Martin F."/>
            <person name="Kauserud H."/>
        </authorList>
    </citation>
    <scope>NUCLEOTIDE SEQUENCE</scope>
    <source>
        <strain evidence="1">CBHHK002</strain>
    </source>
</reference>
<dbReference type="EMBL" id="JARIHO010000001">
    <property type="protein sequence ID" value="KAJ7368724.1"/>
    <property type="molecule type" value="Genomic_DNA"/>
</dbReference>
<name>A0AAD7F4V8_9AGAR</name>
<keyword evidence="2" id="KW-1185">Reference proteome</keyword>
<evidence type="ECO:0008006" key="3">
    <source>
        <dbReference type="Google" id="ProtNLM"/>
    </source>
</evidence>